<reference evidence="5 6" key="1">
    <citation type="journal article" date="2015" name="Environ. Microbiol.">
        <title>Genome analyses suggest the presence of polyploidy and recent human-driven expansions in eight global populations of the honeybee pathogen Nosema ceranae.</title>
        <authorList>
            <person name="Pelin A."/>
            <person name="Selman M."/>
            <person name="Aris-Brosou S."/>
            <person name="Farinelli L."/>
            <person name="Corradi N."/>
        </authorList>
    </citation>
    <scope>NUCLEOTIDE SEQUENCE [LARGE SCALE GENOMIC DNA]</scope>
    <source>
        <strain evidence="5 6">PA08 1199</strain>
    </source>
</reference>
<dbReference type="PROSITE" id="PS51718">
    <property type="entry name" value="G_DYNAMIN_2"/>
    <property type="match status" value="1"/>
</dbReference>
<evidence type="ECO:0000259" key="4">
    <source>
        <dbReference type="PROSITE" id="PS51718"/>
    </source>
</evidence>
<dbReference type="EMBL" id="JPQZ01000069">
    <property type="protein sequence ID" value="KKO74461.1"/>
    <property type="molecule type" value="Genomic_DNA"/>
</dbReference>
<dbReference type="VEuPathDB" id="MicrosporidiaDB:G9O61_00g003950"/>
<dbReference type="InterPro" id="IPR019762">
    <property type="entry name" value="Dynamin_GTPase_CS"/>
</dbReference>
<comment type="similarity">
    <text evidence="3">Belongs to the TRAFAC class dynamin-like GTPase superfamily. Dynamin/Fzo/YdjA family.</text>
</comment>
<dbReference type="AlphaFoldDB" id="A0A0F9WA27"/>
<proteinExistence type="inferred from homology"/>
<dbReference type="GO" id="GO:0005737">
    <property type="term" value="C:cytoplasm"/>
    <property type="evidence" value="ECO:0007669"/>
    <property type="project" value="TreeGrafter"/>
</dbReference>
<gene>
    <name evidence="5" type="ORF">AAJ76_6900016864</name>
</gene>
<dbReference type="RefSeq" id="XP_024330203.1">
    <property type="nucleotide sequence ID" value="XM_024476236.1"/>
</dbReference>
<dbReference type="InterPro" id="IPR001401">
    <property type="entry name" value="Dynamin_GTPase"/>
</dbReference>
<dbReference type="PANTHER" id="PTHR11566:SF21">
    <property type="entry name" value="DYNAMIN RELATED PROTEIN 1, ISOFORM A"/>
    <property type="match status" value="1"/>
</dbReference>
<dbReference type="InterPro" id="IPR027417">
    <property type="entry name" value="P-loop_NTPase"/>
</dbReference>
<dbReference type="PANTHER" id="PTHR11566">
    <property type="entry name" value="DYNAMIN"/>
    <property type="match status" value="1"/>
</dbReference>
<dbReference type="GO" id="GO:0005525">
    <property type="term" value="F:GTP binding"/>
    <property type="evidence" value="ECO:0007669"/>
    <property type="project" value="UniProtKB-KW"/>
</dbReference>
<evidence type="ECO:0000313" key="5">
    <source>
        <dbReference type="EMBL" id="KKO74461.1"/>
    </source>
</evidence>
<organism evidence="5 6">
    <name type="scientific">Vairimorpha ceranae</name>
    <dbReference type="NCBI Taxonomy" id="40302"/>
    <lineage>
        <taxon>Eukaryota</taxon>
        <taxon>Fungi</taxon>
        <taxon>Fungi incertae sedis</taxon>
        <taxon>Microsporidia</taxon>
        <taxon>Nosematidae</taxon>
        <taxon>Vairimorpha</taxon>
    </lineage>
</organism>
<dbReference type="InterPro" id="IPR022812">
    <property type="entry name" value="Dynamin"/>
</dbReference>
<dbReference type="GeneID" id="36321188"/>
<dbReference type="VEuPathDB" id="MicrosporidiaDB:G9O61_00g004050"/>
<dbReference type="Pfam" id="PF00350">
    <property type="entry name" value="Dynamin_N"/>
    <property type="match status" value="1"/>
</dbReference>
<dbReference type="VEuPathDB" id="MicrosporidiaDB:NCER_102130"/>
<dbReference type="SMART" id="SM00053">
    <property type="entry name" value="DYNc"/>
    <property type="match status" value="1"/>
</dbReference>
<dbReference type="InterPro" id="IPR030381">
    <property type="entry name" value="G_DYNAMIN_dom"/>
</dbReference>
<evidence type="ECO:0000256" key="2">
    <source>
        <dbReference type="ARBA" id="ARBA00023134"/>
    </source>
</evidence>
<dbReference type="Gene3D" id="3.40.50.300">
    <property type="entry name" value="P-loop containing nucleotide triphosphate hydrolases"/>
    <property type="match status" value="1"/>
</dbReference>
<protein>
    <submittedName>
        <fullName evidence="5">Dynamin</fullName>
    </submittedName>
</protein>
<comment type="caution">
    <text evidence="5">The sequence shown here is derived from an EMBL/GenBank/DDBJ whole genome shotgun (WGS) entry which is preliminary data.</text>
</comment>
<dbReference type="GO" id="GO:0016020">
    <property type="term" value="C:membrane"/>
    <property type="evidence" value="ECO:0007669"/>
    <property type="project" value="TreeGrafter"/>
</dbReference>
<name>A0A0F9WA27_9MICR</name>
<evidence type="ECO:0000256" key="3">
    <source>
        <dbReference type="RuleBase" id="RU003932"/>
    </source>
</evidence>
<sequence>MNISSKEINLIQQIHNRVHNLNMDLPAITVVGSQSSGKSSVLESLINVDILPRGTNLVTRCPIILHLKKAVKEECVEIDKRKYLLKKNNQLIKNKILKMMDKICGTDKEISSNSIVIDIWLLETLEFTIIDLPGITKVAIGKQSEDIEIKILNIIREYITSKNTIILAIINSNIDISNSEALKICKEVDPNFSRTIGVLTKIDLMDKGTDCISILQNTVYPLKLGYVGVINRSQQDIKNNINVQNFKNREKAFFANSVYKNLDNTGCLYLLNRISLLYQNKVKEILPKLEENLKIKLKELQSGTYVDTFILRYKYQLVLNKLISTDKKVTDIFFFDSNNIIYDLLMFKNLKVTYDFSNIKSMIATDLSIFINDNLLFSLIKFNMQNIKNNIITLQNQYKKILLDKIRKIYSDKFPEVCKVFNECIIAEIDKWDIDYKLSEYVDVLSNVIGNTDLFFKNAVTTNLFGTHLYFKGSSKEDILKEFTRMYLDKQVNNIIEYSLKLNFYKINELIEKTGMECISKVNIEGLEEMNRYLKDVVNRNEDSKNILEAINLLRNNITTDI</sequence>
<dbReference type="CDD" id="cd08771">
    <property type="entry name" value="DLP_1"/>
    <property type="match status" value="1"/>
</dbReference>
<dbReference type="PRINTS" id="PR00195">
    <property type="entry name" value="DYNAMIN"/>
</dbReference>
<dbReference type="VEuPathDB" id="MicrosporidiaDB:AAJ76_6900016864"/>
<feature type="domain" description="Dynamin-type G" evidence="4">
    <location>
        <begin position="22"/>
        <end position="287"/>
    </location>
</feature>
<dbReference type="PROSITE" id="PS00410">
    <property type="entry name" value="G_DYNAMIN_1"/>
    <property type="match status" value="1"/>
</dbReference>
<dbReference type="InterPro" id="IPR000375">
    <property type="entry name" value="Dynamin_stalk"/>
</dbReference>
<keyword evidence="6" id="KW-1185">Reference proteome</keyword>
<dbReference type="Pfam" id="PF01031">
    <property type="entry name" value="Dynamin_M"/>
    <property type="match status" value="1"/>
</dbReference>
<keyword evidence="2 3" id="KW-0342">GTP-binding</keyword>
<dbReference type="Proteomes" id="UP000034350">
    <property type="component" value="Unassembled WGS sequence"/>
</dbReference>
<dbReference type="SUPFAM" id="SSF52540">
    <property type="entry name" value="P-loop containing nucleoside triphosphate hydrolases"/>
    <property type="match status" value="1"/>
</dbReference>
<keyword evidence="1 3" id="KW-0547">Nucleotide-binding</keyword>
<dbReference type="GO" id="GO:0008017">
    <property type="term" value="F:microtubule binding"/>
    <property type="evidence" value="ECO:0007669"/>
    <property type="project" value="TreeGrafter"/>
</dbReference>
<dbReference type="GO" id="GO:0003924">
    <property type="term" value="F:GTPase activity"/>
    <property type="evidence" value="ECO:0007669"/>
    <property type="project" value="InterPro"/>
</dbReference>
<dbReference type="GO" id="GO:0005874">
    <property type="term" value="C:microtubule"/>
    <property type="evidence" value="ECO:0007669"/>
    <property type="project" value="TreeGrafter"/>
</dbReference>
<accession>A0A0F9WA27</accession>
<evidence type="ECO:0000256" key="1">
    <source>
        <dbReference type="ARBA" id="ARBA00022741"/>
    </source>
</evidence>
<dbReference type="InterPro" id="IPR045063">
    <property type="entry name" value="Dynamin_N"/>
</dbReference>
<dbReference type="OrthoDB" id="5061070at2759"/>
<evidence type="ECO:0000313" key="6">
    <source>
        <dbReference type="Proteomes" id="UP000034350"/>
    </source>
</evidence>